<keyword evidence="2" id="KW-0812">Transmembrane</keyword>
<dbReference type="EMBL" id="JABWGN010000025">
    <property type="protein sequence ID" value="NUW38004.1"/>
    <property type="molecule type" value="Genomic_DNA"/>
</dbReference>
<feature type="transmembrane region" description="Helical" evidence="2">
    <location>
        <begin position="189"/>
        <end position="210"/>
    </location>
</feature>
<reference evidence="3 4" key="1">
    <citation type="submission" date="2020-06" db="EMBL/GenBank/DDBJ databases">
        <title>Nonomuraea sp. SMC257, a novel actinomycete isolated from soil.</title>
        <authorList>
            <person name="Chanama M."/>
        </authorList>
    </citation>
    <scope>NUCLEOTIDE SEQUENCE [LARGE SCALE GENOMIC DNA]</scope>
    <source>
        <strain evidence="3 4">SMC257</strain>
    </source>
</reference>
<proteinExistence type="predicted"/>
<feature type="region of interest" description="Disordered" evidence="1">
    <location>
        <begin position="252"/>
        <end position="284"/>
    </location>
</feature>
<evidence type="ECO:0000313" key="3">
    <source>
        <dbReference type="EMBL" id="NUW38004.1"/>
    </source>
</evidence>
<protein>
    <submittedName>
        <fullName evidence="3">DUF998 domain-containing protein</fullName>
    </submittedName>
</protein>
<feature type="transmembrane region" description="Helical" evidence="2">
    <location>
        <begin position="103"/>
        <end position="121"/>
    </location>
</feature>
<keyword evidence="4" id="KW-1185">Reference proteome</keyword>
<dbReference type="Proteomes" id="UP000586042">
    <property type="component" value="Unassembled WGS sequence"/>
</dbReference>
<dbReference type="Pfam" id="PF06197">
    <property type="entry name" value="DUF998"/>
    <property type="match status" value="1"/>
</dbReference>
<keyword evidence="2" id="KW-1133">Transmembrane helix</keyword>
<sequence length="284" mass="27913">MSEPYPAGAGDDAAGPRESGVAGGAAAGAVAPGGAVAGAVTCAAAAAGALVYADMTLPAQPLVSDYALVPGGTIPVLGGMLALAGACVFLAYGLAARAPSRSAAARVLLVAAAGGLMLGAVFPTDPSAAEISSMAGEIHRWASAVVFTALPVAGWILARDASAPRRPQRSGSAREQAGARLSGAPRWNVVRAVSVTSALVLAAFLAAHPASFLSPLIGGDAYYGLLERALALSEIALVALMALASARRGRPAVAGTSSSPAAPPLPCVPEPRREQHDGRGNVAA</sequence>
<comment type="caution">
    <text evidence="3">The sequence shown here is derived from an EMBL/GenBank/DDBJ whole genome shotgun (WGS) entry which is preliminary data.</text>
</comment>
<organism evidence="3 4">
    <name type="scientific">Nonomuraea montanisoli</name>
    <dbReference type="NCBI Taxonomy" id="2741721"/>
    <lineage>
        <taxon>Bacteria</taxon>
        <taxon>Bacillati</taxon>
        <taxon>Actinomycetota</taxon>
        <taxon>Actinomycetes</taxon>
        <taxon>Streptosporangiales</taxon>
        <taxon>Streptosporangiaceae</taxon>
        <taxon>Nonomuraea</taxon>
    </lineage>
</organism>
<name>A0A7Y6IJH8_9ACTN</name>
<gene>
    <name evidence="3" type="ORF">HTZ77_42395</name>
</gene>
<dbReference type="AlphaFoldDB" id="A0A7Y6IJH8"/>
<dbReference type="RefSeq" id="WP_175595444.1">
    <property type="nucleotide sequence ID" value="NZ_JABWGN010000025.1"/>
</dbReference>
<accession>A0A7Y6IJH8</accession>
<keyword evidence="2" id="KW-0472">Membrane</keyword>
<evidence type="ECO:0000256" key="1">
    <source>
        <dbReference type="SAM" id="MobiDB-lite"/>
    </source>
</evidence>
<evidence type="ECO:0000256" key="2">
    <source>
        <dbReference type="SAM" id="Phobius"/>
    </source>
</evidence>
<feature type="transmembrane region" description="Helical" evidence="2">
    <location>
        <begin position="141"/>
        <end position="158"/>
    </location>
</feature>
<feature type="transmembrane region" description="Helical" evidence="2">
    <location>
        <begin position="222"/>
        <end position="243"/>
    </location>
</feature>
<evidence type="ECO:0000313" key="4">
    <source>
        <dbReference type="Proteomes" id="UP000586042"/>
    </source>
</evidence>
<feature type="transmembrane region" description="Helical" evidence="2">
    <location>
        <begin position="26"/>
        <end position="53"/>
    </location>
</feature>
<feature type="compositionally biased region" description="Basic and acidic residues" evidence="1">
    <location>
        <begin position="270"/>
        <end position="284"/>
    </location>
</feature>
<dbReference type="InterPro" id="IPR009339">
    <property type="entry name" value="DUF998"/>
</dbReference>
<feature type="transmembrane region" description="Helical" evidence="2">
    <location>
        <begin position="73"/>
        <end position="96"/>
    </location>
</feature>